<dbReference type="EMBL" id="JAQIZZ010000005">
    <property type="protein sequence ID" value="KAJ5541349.1"/>
    <property type="molecule type" value="Genomic_DNA"/>
</dbReference>
<evidence type="ECO:0000313" key="8">
    <source>
        <dbReference type="EMBL" id="KAJ5541349.1"/>
    </source>
</evidence>
<dbReference type="Gene3D" id="2.130.10.10">
    <property type="entry name" value="YVTN repeat-like/Quinoprotein amine dehydrogenase"/>
    <property type="match status" value="5"/>
</dbReference>
<dbReference type="PROSITE" id="PS50082">
    <property type="entry name" value="WD_REPEATS_2"/>
    <property type="match status" value="7"/>
</dbReference>
<dbReference type="AlphaFoldDB" id="A0AAD6GF90"/>
<dbReference type="InterPro" id="IPR007111">
    <property type="entry name" value="NACHT_NTPase"/>
</dbReference>
<keyword evidence="9" id="KW-1185">Reference proteome</keyword>
<feature type="repeat" description="WD" evidence="6">
    <location>
        <begin position="742"/>
        <end position="783"/>
    </location>
</feature>
<dbReference type="PROSITE" id="PS50837">
    <property type="entry name" value="NACHT"/>
    <property type="match status" value="1"/>
</dbReference>
<name>A0AAD6GF90_9EURO</name>
<dbReference type="InterPro" id="IPR011047">
    <property type="entry name" value="Quinoprotein_ADH-like_sf"/>
</dbReference>
<dbReference type="PANTHER" id="PTHR22847">
    <property type="entry name" value="WD40 REPEAT PROTEIN"/>
    <property type="match status" value="1"/>
</dbReference>
<evidence type="ECO:0000256" key="6">
    <source>
        <dbReference type="PROSITE-ProRule" id="PRU00221"/>
    </source>
</evidence>
<sequence>MASSTSFNGPNSGFQVMQNDGHITAQFLQSNTSLSQASLNQACLRDLRTTNPYDDKKRIKNTNGGLLRDSYRWILDNKEFKHWQGSPGNRLLWIRGDPGKGKTMLLCGIIEELAHMNRDNTATISFFFCQATDIRINNATAVLRGLIYSLVITRPSLLVHVRSRYDQAGKALFEDVNAWSALSAIFTDILEDPALEDAYIVIDALDECINGLASLLDLIVQESIIHQRVKWIVSSRNWPEIIERLDSTQISPIPLELNEAFISEAVNRFIKHRVYELTKIKNYSDETRDSVNDYLLSNSQGTFLWVSLVCRELSRTLRWNTLRKLEAFPPGLDALYGRMIERVLNSENADICIQLLALVSIVYRPVTMDELCMMIEMPSVIADDHEALSGIIAMCGSFLALRQNTIMFIHQSAKEFLLQEAPNKLFPKGIEAKHHLIFTRSLSSLFQTLQRDIYSIKAPGFPARQVKKPNPDPLRATRYACIYWVEHLHASGWHRTVGSSFDDEGYVGGFLQKKYLEWLEALSILGSIPYGIQAMQKLEVMIQEKSKSQVLLNRARDASRFIQYHKTAIESSPLQVYHSPLIFSPRESLTKMCYQHKRPAWLLNDPMVVENWSLCLQTLEGHSKEITQIAWSPDGSRLASVSDDHTIRIWDPATGQTIMTLKPDDSELRVNSIAWSPDGSQLASASDVISIWDLATGQTMSILEHTVRISTIVWSPDGSRLASACLDTIKIWDPATGQTILVLEHTCFVTAISWSPDGSRLASASFENTVEIWHLASGQTILILEYIDLVTAVAWSPDGSRLASASRETVYIRDLTTGQSILTFEGHRYSVESITWSQDGSRFASASTDKTVRIWDPATGQTISILEHTDWVKAITWSPDGSRLASASKDTINIWDLTTKHSMSKLQGHGNSVSLIAWSHDGSRVASASVDKAVRIWDPVTGQTILRLEHYRSVSAITWSLDGSRLASASYGGMVTIWNVVTGQIMSALEGHKNRVESIAWQQDGNRLASASDEAIRIWDPATGQIAILEGHKGVTSLAWSHDGDRLASASDDTVRIWSPATGQCVSTIHISSPINSLNFLKFDAVDSYKLHTNHGTLDIGPIGSFTNLSHWPTLPDLHGYGLKDDKSWITYNGVKILWLPVEYRFAYLYPSSTLPAKLVIGCSTGGRCIFLILAVPNDMAGLPKVN</sequence>
<evidence type="ECO:0000256" key="5">
    <source>
        <dbReference type="ARBA" id="ARBA00043913"/>
    </source>
</evidence>
<keyword evidence="1 6" id="KW-0853">WD repeat</keyword>
<dbReference type="InterPro" id="IPR015943">
    <property type="entry name" value="WD40/YVTN_repeat-like_dom_sf"/>
</dbReference>
<comment type="function">
    <text evidence="5">Involved in mitochondrial fission. Acts as an adapter protein required to form mitochondrial fission complexes. Formation of these complexes is required to promote constriction and fission of the mitochondrial compartment at a late step in mitochondrial division.</text>
</comment>
<reference evidence="8 9" key="1">
    <citation type="journal article" date="2023" name="IMA Fungus">
        <title>Comparative genomic study of the Penicillium genus elucidates a diverse pangenome and 15 lateral gene transfer events.</title>
        <authorList>
            <person name="Petersen C."/>
            <person name="Sorensen T."/>
            <person name="Nielsen M.R."/>
            <person name="Sondergaard T.E."/>
            <person name="Sorensen J.L."/>
            <person name="Fitzpatrick D.A."/>
            <person name="Frisvad J.C."/>
            <person name="Nielsen K.L."/>
        </authorList>
    </citation>
    <scope>NUCLEOTIDE SEQUENCE [LARGE SCALE GENOMIC DNA]</scope>
    <source>
        <strain evidence="8 9">IBT 35679</strain>
    </source>
</reference>
<comment type="similarity">
    <text evidence="3">Belongs to the WD repeat MDV1/CAF4 family.</text>
</comment>
<dbReference type="PANTHER" id="PTHR22847:SF637">
    <property type="entry name" value="WD REPEAT DOMAIN 5B"/>
    <property type="match status" value="1"/>
</dbReference>
<dbReference type="SUPFAM" id="SSF52540">
    <property type="entry name" value="P-loop containing nucleoside triphosphate hydrolases"/>
    <property type="match status" value="1"/>
</dbReference>
<dbReference type="InterPro" id="IPR056884">
    <property type="entry name" value="NPHP3-like_N"/>
</dbReference>
<dbReference type="PROSITE" id="PS50294">
    <property type="entry name" value="WD_REPEATS_REGION"/>
    <property type="match status" value="6"/>
</dbReference>
<feature type="repeat" description="WD" evidence="6">
    <location>
        <begin position="947"/>
        <end position="988"/>
    </location>
</feature>
<dbReference type="SUPFAM" id="SSF50998">
    <property type="entry name" value="Quinoprotein alcohol dehydrogenase-like"/>
    <property type="match status" value="1"/>
</dbReference>
<proteinExistence type="inferred from homology"/>
<dbReference type="SMART" id="SM00320">
    <property type="entry name" value="WD40"/>
    <property type="match status" value="11"/>
</dbReference>
<dbReference type="GO" id="GO:0005634">
    <property type="term" value="C:nucleus"/>
    <property type="evidence" value="ECO:0007669"/>
    <property type="project" value="TreeGrafter"/>
</dbReference>
<dbReference type="Pfam" id="PF24883">
    <property type="entry name" value="NPHP3_N"/>
    <property type="match status" value="1"/>
</dbReference>
<dbReference type="InterPro" id="IPR020472">
    <property type="entry name" value="WD40_PAC1"/>
</dbReference>
<evidence type="ECO:0000256" key="1">
    <source>
        <dbReference type="ARBA" id="ARBA00022574"/>
    </source>
</evidence>
<dbReference type="Proteomes" id="UP001220324">
    <property type="component" value="Unassembled WGS sequence"/>
</dbReference>
<dbReference type="Pfam" id="PF00400">
    <property type="entry name" value="WD40"/>
    <property type="match status" value="11"/>
</dbReference>
<evidence type="ECO:0000259" key="7">
    <source>
        <dbReference type="PROSITE" id="PS50837"/>
    </source>
</evidence>
<dbReference type="CDD" id="cd00200">
    <property type="entry name" value="WD40"/>
    <property type="match status" value="2"/>
</dbReference>
<feature type="repeat" description="WD" evidence="6">
    <location>
        <begin position="989"/>
        <end position="1029"/>
    </location>
</feature>
<keyword evidence="2" id="KW-0677">Repeat</keyword>
<accession>A0AAD6GF90</accession>
<dbReference type="FunFam" id="3.40.50.300:FF:001638">
    <property type="entry name" value="NACHT and WD40 domain protein"/>
    <property type="match status" value="1"/>
</dbReference>
<comment type="caution">
    <text evidence="8">The sequence shown here is derived from an EMBL/GenBank/DDBJ whole genome shotgun (WGS) entry which is preliminary data.</text>
</comment>
<evidence type="ECO:0000256" key="2">
    <source>
        <dbReference type="ARBA" id="ARBA00022737"/>
    </source>
</evidence>
<dbReference type="InterPro" id="IPR036322">
    <property type="entry name" value="WD40_repeat_dom_sf"/>
</dbReference>
<dbReference type="InterPro" id="IPR027417">
    <property type="entry name" value="P-loop_NTPase"/>
</dbReference>
<feature type="repeat" description="WD" evidence="6">
    <location>
        <begin position="824"/>
        <end position="865"/>
    </location>
</feature>
<dbReference type="PRINTS" id="PR00320">
    <property type="entry name" value="GPROTEINBRPT"/>
</dbReference>
<evidence type="ECO:0000256" key="3">
    <source>
        <dbReference type="ARBA" id="ARBA00038415"/>
    </source>
</evidence>
<organism evidence="8 9">
    <name type="scientific">Penicillium frequentans</name>
    <dbReference type="NCBI Taxonomy" id="3151616"/>
    <lineage>
        <taxon>Eukaryota</taxon>
        <taxon>Fungi</taxon>
        <taxon>Dikarya</taxon>
        <taxon>Ascomycota</taxon>
        <taxon>Pezizomycotina</taxon>
        <taxon>Eurotiomycetes</taxon>
        <taxon>Eurotiomycetidae</taxon>
        <taxon>Eurotiales</taxon>
        <taxon>Aspergillaceae</taxon>
        <taxon>Penicillium</taxon>
    </lineage>
</organism>
<feature type="domain" description="NACHT" evidence="7">
    <location>
        <begin position="90"/>
        <end position="236"/>
    </location>
</feature>
<dbReference type="GO" id="GO:1990234">
    <property type="term" value="C:transferase complex"/>
    <property type="evidence" value="ECO:0007669"/>
    <property type="project" value="UniProtKB-ARBA"/>
</dbReference>
<gene>
    <name evidence="8" type="ORF">N7494_006425</name>
</gene>
<dbReference type="Gene3D" id="3.40.50.300">
    <property type="entry name" value="P-loop containing nucleotide triphosphate hydrolases"/>
    <property type="match status" value="1"/>
</dbReference>
<evidence type="ECO:0000256" key="4">
    <source>
        <dbReference type="ARBA" id="ARBA00039789"/>
    </source>
</evidence>
<protein>
    <recommendedName>
        <fullName evidence="4">Mitochondrial division protein 1</fullName>
    </recommendedName>
</protein>
<feature type="repeat" description="WD" evidence="6">
    <location>
        <begin position="865"/>
        <end position="905"/>
    </location>
</feature>
<feature type="repeat" description="WD" evidence="6">
    <location>
        <begin position="619"/>
        <end position="660"/>
    </location>
</feature>
<dbReference type="SUPFAM" id="SSF50978">
    <property type="entry name" value="WD40 repeat-like"/>
    <property type="match status" value="2"/>
</dbReference>
<dbReference type="InterPro" id="IPR001680">
    <property type="entry name" value="WD40_rpt"/>
</dbReference>
<feature type="repeat" description="WD" evidence="6">
    <location>
        <begin position="906"/>
        <end position="947"/>
    </location>
</feature>
<evidence type="ECO:0000313" key="9">
    <source>
        <dbReference type="Proteomes" id="UP001220324"/>
    </source>
</evidence>